<keyword evidence="3 7" id="KW-0812">Transmembrane</keyword>
<name>A0A7W6WLP6_9PROT</name>
<dbReference type="InterPro" id="IPR018076">
    <property type="entry name" value="T2SS_GspF_dom"/>
</dbReference>
<dbReference type="Proteomes" id="UP000555728">
    <property type="component" value="Unassembled WGS sequence"/>
</dbReference>
<evidence type="ECO:0000256" key="6">
    <source>
        <dbReference type="SAM" id="MobiDB-lite"/>
    </source>
</evidence>
<proteinExistence type="predicted"/>
<feature type="transmembrane region" description="Helical" evidence="7">
    <location>
        <begin position="122"/>
        <end position="140"/>
    </location>
</feature>
<dbReference type="Pfam" id="PF00482">
    <property type="entry name" value="T2SSF"/>
    <property type="match status" value="1"/>
</dbReference>
<feature type="transmembrane region" description="Helical" evidence="7">
    <location>
        <begin position="12"/>
        <end position="36"/>
    </location>
</feature>
<gene>
    <name evidence="9" type="ORF">GGD88_002828</name>
</gene>
<feature type="transmembrane region" description="Helical" evidence="7">
    <location>
        <begin position="146"/>
        <end position="164"/>
    </location>
</feature>
<dbReference type="Gene3D" id="1.20.81.30">
    <property type="entry name" value="Type II secretion system (T2SS), domain F"/>
    <property type="match status" value="1"/>
</dbReference>
<organism evidence="9 10">
    <name type="scientific">Roseospira goensis</name>
    <dbReference type="NCBI Taxonomy" id="391922"/>
    <lineage>
        <taxon>Bacteria</taxon>
        <taxon>Pseudomonadati</taxon>
        <taxon>Pseudomonadota</taxon>
        <taxon>Alphaproteobacteria</taxon>
        <taxon>Rhodospirillales</taxon>
        <taxon>Rhodospirillaceae</taxon>
        <taxon>Roseospira</taxon>
    </lineage>
</organism>
<evidence type="ECO:0000256" key="3">
    <source>
        <dbReference type="ARBA" id="ARBA00022692"/>
    </source>
</evidence>
<evidence type="ECO:0000256" key="7">
    <source>
        <dbReference type="SAM" id="Phobius"/>
    </source>
</evidence>
<evidence type="ECO:0000313" key="9">
    <source>
        <dbReference type="EMBL" id="MBB4287084.1"/>
    </source>
</evidence>
<feature type="region of interest" description="Disordered" evidence="6">
    <location>
        <begin position="53"/>
        <end position="84"/>
    </location>
</feature>
<comment type="subcellular location">
    <subcellularLocation>
        <location evidence="1">Cell membrane</location>
        <topology evidence="1">Multi-pass membrane protein</topology>
    </subcellularLocation>
</comment>
<keyword evidence="5 7" id="KW-0472">Membrane</keyword>
<evidence type="ECO:0000256" key="1">
    <source>
        <dbReference type="ARBA" id="ARBA00004651"/>
    </source>
</evidence>
<protein>
    <submittedName>
        <fullName evidence="9">Tight adherence protein B</fullName>
    </submittedName>
</protein>
<dbReference type="EMBL" id="JACIGI010000027">
    <property type="protein sequence ID" value="MBB4287084.1"/>
    <property type="molecule type" value="Genomic_DNA"/>
</dbReference>
<evidence type="ECO:0000313" key="10">
    <source>
        <dbReference type="Proteomes" id="UP000555728"/>
    </source>
</evidence>
<evidence type="ECO:0000256" key="5">
    <source>
        <dbReference type="ARBA" id="ARBA00023136"/>
    </source>
</evidence>
<keyword evidence="10" id="KW-1185">Reference proteome</keyword>
<sequence>MINGPLSPETMLVAGIALALFVMVLAIAGGVAYAVTEPRRRLRRRMDGLGLAPAGAGGSGRAVRGLRPGGSVSGGSGETQTRQKRIQEKLRELEKDKENRTRRSNRVRQTLLRAGLRMDYRLYLLVTVVIGAAAAVFVIVAGFNPLIGLLAGITVAFGLPRLVLGFMARRRQKRFTTEFPNAIDVLVRGVQSGLPVSECIGIVGREVPDPVGAEFRMMVEGQRVGLPLSEIMARGLERMPTPEYKFFAIVLQIQQQTGGNLAETLANLSTVIRERKQMRLKVKALSSEAKASAWIIGSLPFIVVALISLTSPTYLVPLFETAAGHIIMVGGLLWMATGVAIMAKMINFKM</sequence>
<dbReference type="AlphaFoldDB" id="A0A7W6WLP6"/>
<dbReference type="InterPro" id="IPR042094">
    <property type="entry name" value="T2SS_GspF_sf"/>
</dbReference>
<feature type="transmembrane region" description="Helical" evidence="7">
    <location>
        <begin position="291"/>
        <end position="310"/>
    </location>
</feature>
<keyword evidence="4 7" id="KW-1133">Transmembrane helix</keyword>
<accession>A0A7W6WLP6</accession>
<feature type="domain" description="Type II secretion system protein GspF" evidence="8">
    <location>
        <begin position="183"/>
        <end position="307"/>
    </location>
</feature>
<feature type="compositionally biased region" description="Gly residues" evidence="6">
    <location>
        <begin position="67"/>
        <end position="77"/>
    </location>
</feature>
<dbReference type="RefSeq" id="WP_184436484.1">
    <property type="nucleotide sequence ID" value="NZ_JACIGI010000027.1"/>
</dbReference>
<evidence type="ECO:0000256" key="2">
    <source>
        <dbReference type="ARBA" id="ARBA00022475"/>
    </source>
</evidence>
<evidence type="ECO:0000259" key="8">
    <source>
        <dbReference type="Pfam" id="PF00482"/>
    </source>
</evidence>
<dbReference type="PANTHER" id="PTHR35007">
    <property type="entry name" value="INTEGRAL MEMBRANE PROTEIN-RELATED"/>
    <property type="match status" value="1"/>
</dbReference>
<feature type="transmembrane region" description="Helical" evidence="7">
    <location>
        <begin position="322"/>
        <end position="343"/>
    </location>
</feature>
<dbReference type="GO" id="GO:0005886">
    <property type="term" value="C:plasma membrane"/>
    <property type="evidence" value="ECO:0007669"/>
    <property type="project" value="UniProtKB-SubCell"/>
</dbReference>
<comment type="caution">
    <text evidence="9">The sequence shown here is derived from an EMBL/GenBank/DDBJ whole genome shotgun (WGS) entry which is preliminary data.</text>
</comment>
<dbReference type="PANTHER" id="PTHR35007:SF1">
    <property type="entry name" value="PILUS ASSEMBLY PROTEIN"/>
    <property type="match status" value="1"/>
</dbReference>
<reference evidence="9 10" key="1">
    <citation type="submission" date="2020-08" db="EMBL/GenBank/DDBJ databases">
        <title>Genome sequencing of Purple Non-Sulfur Bacteria from various extreme environments.</title>
        <authorList>
            <person name="Mayer M."/>
        </authorList>
    </citation>
    <scope>NUCLEOTIDE SEQUENCE [LARGE SCALE GENOMIC DNA]</scope>
    <source>
        <strain evidence="9 10">JA135</strain>
    </source>
</reference>
<keyword evidence="2" id="KW-1003">Cell membrane</keyword>
<evidence type="ECO:0000256" key="4">
    <source>
        <dbReference type="ARBA" id="ARBA00022989"/>
    </source>
</evidence>